<proteinExistence type="predicted"/>
<keyword evidence="2" id="KW-1185">Reference proteome</keyword>
<dbReference type="Proteomes" id="UP000187609">
    <property type="component" value="Unassembled WGS sequence"/>
</dbReference>
<evidence type="ECO:0000313" key="2">
    <source>
        <dbReference type="Proteomes" id="UP000187609"/>
    </source>
</evidence>
<dbReference type="EMBL" id="MJEQ01037191">
    <property type="protein sequence ID" value="OIS98676.1"/>
    <property type="molecule type" value="Genomic_DNA"/>
</dbReference>
<accession>A0A1J6I0Q6</accession>
<protein>
    <submittedName>
        <fullName evidence="1">Uncharacterized protein</fullName>
    </submittedName>
</protein>
<evidence type="ECO:0000313" key="1">
    <source>
        <dbReference type="EMBL" id="OIS98676.1"/>
    </source>
</evidence>
<organism evidence="1 2">
    <name type="scientific">Nicotiana attenuata</name>
    <name type="common">Coyote tobacco</name>
    <dbReference type="NCBI Taxonomy" id="49451"/>
    <lineage>
        <taxon>Eukaryota</taxon>
        <taxon>Viridiplantae</taxon>
        <taxon>Streptophyta</taxon>
        <taxon>Embryophyta</taxon>
        <taxon>Tracheophyta</taxon>
        <taxon>Spermatophyta</taxon>
        <taxon>Magnoliopsida</taxon>
        <taxon>eudicotyledons</taxon>
        <taxon>Gunneridae</taxon>
        <taxon>Pentapetalae</taxon>
        <taxon>asterids</taxon>
        <taxon>lamiids</taxon>
        <taxon>Solanales</taxon>
        <taxon>Solanaceae</taxon>
        <taxon>Nicotianoideae</taxon>
        <taxon>Nicotianeae</taxon>
        <taxon>Nicotiana</taxon>
    </lineage>
</organism>
<comment type="caution">
    <text evidence="1">The sequence shown here is derived from an EMBL/GenBank/DDBJ whole genome shotgun (WGS) entry which is preliminary data.</text>
</comment>
<reference evidence="1" key="1">
    <citation type="submission" date="2016-11" db="EMBL/GenBank/DDBJ databases">
        <title>The genome of Nicotiana attenuata.</title>
        <authorList>
            <person name="Xu S."/>
            <person name="Brockmoeller T."/>
            <person name="Gaquerel E."/>
            <person name="Navarro A."/>
            <person name="Kuhl H."/>
            <person name="Gase K."/>
            <person name="Ling Z."/>
            <person name="Zhou W."/>
            <person name="Kreitzer C."/>
            <person name="Stanke M."/>
            <person name="Tang H."/>
            <person name="Lyons E."/>
            <person name="Pandey P."/>
            <person name="Pandey S.P."/>
            <person name="Timmermann B."/>
            <person name="Baldwin I.T."/>
        </authorList>
    </citation>
    <scope>NUCLEOTIDE SEQUENCE [LARGE SCALE GENOMIC DNA]</scope>
    <source>
        <strain evidence="1">UT</strain>
    </source>
</reference>
<dbReference type="AlphaFoldDB" id="A0A1J6I0Q6"/>
<dbReference type="OMA" id="CYAMTIR"/>
<dbReference type="Gramene" id="OIS98676">
    <property type="protein sequence ID" value="OIS98676"/>
    <property type="gene ID" value="A4A49_54429"/>
</dbReference>
<gene>
    <name evidence="1" type="ORF">A4A49_54429</name>
</gene>
<sequence>MANKAEASSSTRNSPMLYLYGYANDGYVWYRIDVESLRLESCIDTNKPKTECFNCYAMTIRPEPEPMQLSPFAQMTNVRAGSWTIIGEDIYCVGTIEKSNQPFEYDSDESVSENLLKLNTKNPKSGWKIISSSKNFPTRYGQFVSSIVLELDIESFGYSHSSKCVVVEKEGEPTRILVLSYGNGELMFYNVITGESLIEDHPSWELIDNDGRACNPKGLEDCEDIGMLDHAQGKVRAMVNNSTLYWFNIYDMYLYGYDLVQKRWFQSKCLKRELWTISPMSPFCDNSSLLIPCLFDLRNVKLLLIVPRGAGKSSAAILAVVKDRDSLNVSVESLHTLLFEHYFRPDDGMVR</sequence>
<name>A0A1J6I0Q6_NICAT</name>